<dbReference type="Proteomes" id="UP000432350">
    <property type="component" value="Unassembled WGS sequence"/>
</dbReference>
<dbReference type="AlphaFoldDB" id="A0A654AYL3"/>
<accession>A0A654AYL3</accession>
<sequence length="41" mass="4669">MGAEQRRGMSQFNDGAEQPLLSYLPWFKATHKLSLFISDTP</sequence>
<reference evidence="1 2" key="1">
    <citation type="submission" date="2019-10" db="EMBL/GenBank/DDBJ databases">
        <authorList>
            <person name="Karimi E."/>
        </authorList>
    </citation>
    <scope>NUCLEOTIDE SEQUENCE [LARGE SCALE GENOMIC DNA]</scope>
    <source>
        <strain evidence="1">Sphingobacterium sp. 8BC</strain>
    </source>
</reference>
<organism evidence="1 2">
    <name type="scientific">Sphingobacterium multivorum</name>
    <dbReference type="NCBI Taxonomy" id="28454"/>
    <lineage>
        <taxon>Bacteria</taxon>
        <taxon>Pseudomonadati</taxon>
        <taxon>Bacteroidota</taxon>
        <taxon>Sphingobacteriia</taxon>
        <taxon>Sphingobacteriales</taxon>
        <taxon>Sphingobacteriaceae</taxon>
        <taxon>Sphingobacterium</taxon>
    </lineage>
</organism>
<proteinExistence type="predicted"/>
<name>A0A654AYL3_SPHMU</name>
<protein>
    <submittedName>
        <fullName evidence="1">Uncharacterized protein</fullName>
    </submittedName>
</protein>
<evidence type="ECO:0000313" key="1">
    <source>
        <dbReference type="EMBL" id="VXC72568.1"/>
    </source>
</evidence>
<evidence type="ECO:0000313" key="2">
    <source>
        <dbReference type="Proteomes" id="UP000432350"/>
    </source>
</evidence>
<dbReference type="EMBL" id="CABWMV010000007">
    <property type="protein sequence ID" value="VXC72568.1"/>
    <property type="molecule type" value="Genomic_DNA"/>
</dbReference>
<gene>
    <name evidence="1" type="ORF">SPHINGO8BC_150676</name>
</gene>